<sequence length="141" mass="16091">MAELKTEILNEKLMKSENFDAFFETHGKHIRLDSFHNCLYDMISDSGLKNSDIFLAADLSESYGYQLLSGKRQPSRDKILKLAFALKLTLEKTNLLLKLGQKNSLYVKNKRDAILMFALNTKKSLIDTNALLESENCDLLL</sequence>
<dbReference type="EMBL" id="JAFBDT010000002">
    <property type="protein sequence ID" value="MBM7560872.1"/>
    <property type="molecule type" value="Genomic_DNA"/>
</dbReference>
<evidence type="ECO:0000313" key="2">
    <source>
        <dbReference type="Proteomes" id="UP000767854"/>
    </source>
</evidence>
<protein>
    <recommendedName>
        <fullName evidence="3">XRE family transcriptional regulator</fullName>
    </recommendedName>
</protein>
<gene>
    <name evidence="1" type="ORF">JOC49_000386</name>
</gene>
<dbReference type="InterPro" id="IPR001387">
    <property type="entry name" value="Cro/C1-type_HTH"/>
</dbReference>
<dbReference type="RefSeq" id="WP_204661646.1">
    <property type="nucleotide sequence ID" value="NZ_JAFBDT010000002.1"/>
</dbReference>
<organism evidence="1 2">
    <name type="scientific">Fusibacter tunisiensis</name>
    <dbReference type="NCBI Taxonomy" id="1008308"/>
    <lineage>
        <taxon>Bacteria</taxon>
        <taxon>Bacillati</taxon>
        <taxon>Bacillota</taxon>
        <taxon>Clostridia</taxon>
        <taxon>Eubacteriales</taxon>
        <taxon>Eubacteriales Family XII. Incertae Sedis</taxon>
        <taxon>Fusibacter</taxon>
    </lineage>
</organism>
<dbReference type="CDD" id="cd00093">
    <property type="entry name" value="HTH_XRE"/>
    <property type="match status" value="1"/>
</dbReference>
<keyword evidence="2" id="KW-1185">Reference proteome</keyword>
<proteinExistence type="predicted"/>
<name>A0ABS2MN99_9FIRM</name>
<evidence type="ECO:0000313" key="1">
    <source>
        <dbReference type="EMBL" id="MBM7560872.1"/>
    </source>
</evidence>
<dbReference type="Proteomes" id="UP000767854">
    <property type="component" value="Unassembled WGS sequence"/>
</dbReference>
<reference evidence="1 2" key="1">
    <citation type="submission" date="2021-01" db="EMBL/GenBank/DDBJ databases">
        <title>Genomic Encyclopedia of Type Strains, Phase IV (KMG-IV): sequencing the most valuable type-strain genomes for metagenomic binning, comparative biology and taxonomic classification.</title>
        <authorList>
            <person name="Goeker M."/>
        </authorList>
    </citation>
    <scope>NUCLEOTIDE SEQUENCE [LARGE SCALE GENOMIC DNA]</scope>
    <source>
        <strain evidence="1 2">DSM 24436</strain>
    </source>
</reference>
<accession>A0ABS2MN99</accession>
<evidence type="ECO:0008006" key="3">
    <source>
        <dbReference type="Google" id="ProtNLM"/>
    </source>
</evidence>
<comment type="caution">
    <text evidence="1">The sequence shown here is derived from an EMBL/GenBank/DDBJ whole genome shotgun (WGS) entry which is preliminary data.</text>
</comment>